<accession>A0A964XQ23</accession>
<dbReference type="Pfam" id="PF21983">
    <property type="entry name" value="NikA-like"/>
    <property type="match status" value="1"/>
</dbReference>
<dbReference type="EMBL" id="RGET01000001">
    <property type="protein sequence ID" value="NBN87514.1"/>
    <property type="molecule type" value="Genomic_DNA"/>
</dbReference>
<comment type="caution">
    <text evidence="1">The sequence shown here is derived from an EMBL/GenBank/DDBJ whole genome shotgun (WGS) entry which is preliminary data.</text>
</comment>
<evidence type="ECO:0000313" key="2">
    <source>
        <dbReference type="Proteomes" id="UP000713222"/>
    </source>
</evidence>
<dbReference type="AlphaFoldDB" id="A0A964XQ23"/>
<evidence type="ECO:0000313" key="1">
    <source>
        <dbReference type="EMBL" id="NBN87514.1"/>
    </source>
</evidence>
<reference evidence="1" key="1">
    <citation type="submission" date="2018-10" db="EMBL/GenBank/DDBJ databases">
        <title>Iterative Subtractive Binning of Freshwater Chronoseries Metagenomes Recovers Nearly Complete Genomes from over Four Hundred Novel Species.</title>
        <authorList>
            <person name="Rodriguez-R L.M."/>
            <person name="Tsementzi D."/>
            <person name="Luo C."/>
            <person name="Konstantinidis K.T."/>
        </authorList>
    </citation>
    <scope>NUCLEOTIDE SEQUENCE</scope>
    <source>
        <strain evidence="1">WB7_6_001</strain>
    </source>
</reference>
<gene>
    <name evidence="1" type="ORF">EBV32_00240</name>
</gene>
<protein>
    <submittedName>
        <fullName evidence="1">Uncharacterized protein</fullName>
    </submittedName>
</protein>
<dbReference type="Proteomes" id="UP000713222">
    <property type="component" value="Unassembled WGS sequence"/>
</dbReference>
<name>A0A964XQ23_9PROT</name>
<organism evidence="1 2">
    <name type="scientific">Candidatus Fonsibacter lacus</name>
    <dbReference type="NCBI Taxonomy" id="2576439"/>
    <lineage>
        <taxon>Bacteria</taxon>
        <taxon>Pseudomonadati</taxon>
        <taxon>Pseudomonadota</taxon>
        <taxon>Alphaproteobacteria</taxon>
        <taxon>Candidatus Pelagibacterales</taxon>
        <taxon>Candidatus Pelagibacterales incertae sedis</taxon>
        <taxon>Candidatus Fonsibacter</taxon>
    </lineage>
</organism>
<dbReference type="InterPro" id="IPR053842">
    <property type="entry name" value="NikA-like"/>
</dbReference>
<sequence length="109" mass="11434">MTEKRTAVKVGLTPDENAHITRQAQALGMDRSTLMRLRALGDPSVSPQAVSAPLTLKTYQDAVRAALAASRGCAPRPIIEAIAAAVIASLHVKPQTTRDQPAGIAHTDG</sequence>
<proteinExistence type="predicted"/>